<sequence>MRLRQQWTNLAKAMLFHVRYFSYNYSRPRVGGDSKLAPLDPTLASGNTSYYKDLLYKKGLLPSNQVLVGYDD</sequence>
<accession>A0AAN9RJI8</accession>
<reference evidence="1 2" key="1">
    <citation type="submission" date="2024-01" db="EMBL/GenBank/DDBJ databases">
        <title>The genomes of 5 underutilized Papilionoideae crops provide insights into root nodulation and disease resistanc.</title>
        <authorList>
            <person name="Jiang F."/>
        </authorList>
    </citation>
    <scope>NUCLEOTIDE SEQUENCE [LARGE SCALE GENOMIC DNA]</scope>
    <source>
        <strain evidence="1">JINMINGXINNONG_FW02</strain>
        <tissue evidence="1">Leaves</tissue>
    </source>
</reference>
<comment type="caution">
    <text evidence="1">The sequence shown here is derived from an EMBL/GenBank/DDBJ whole genome shotgun (WGS) entry which is preliminary data.</text>
</comment>
<organism evidence="1 2">
    <name type="scientific">Phaseolus coccineus</name>
    <name type="common">Scarlet runner bean</name>
    <name type="synonym">Phaseolus multiflorus</name>
    <dbReference type="NCBI Taxonomy" id="3886"/>
    <lineage>
        <taxon>Eukaryota</taxon>
        <taxon>Viridiplantae</taxon>
        <taxon>Streptophyta</taxon>
        <taxon>Embryophyta</taxon>
        <taxon>Tracheophyta</taxon>
        <taxon>Spermatophyta</taxon>
        <taxon>Magnoliopsida</taxon>
        <taxon>eudicotyledons</taxon>
        <taxon>Gunneridae</taxon>
        <taxon>Pentapetalae</taxon>
        <taxon>rosids</taxon>
        <taxon>fabids</taxon>
        <taxon>Fabales</taxon>
        <taxon>Fabaceae</taxon>
        <taxon>Papilionoideae</taxon>
        <taxon>50 kb inversion clade</taxon>
        <taxon>NPAAA clade</taxon>
        <taxon>indigoferoid/millettioid clade</taxon>
        <taxon>Phaseoleae</taxon>
        <taxon>Phaseolus</taxon>
    </lineage>
</organism>
<gene>
    <name evidence="1" type="ORF">VNO80_07037</name>
</gene>
<dbReference type="AlphaFoldDB" id="A0AAN9RJI8"/>
<dbReference type="EMBL" id="JAYMYR010000003">
    <property type="protein sequence ID" value="KAK7373622.1"/>
    <property type="molecule type" value="Genomic_DNA"/>
</dbReference>
<evidence type="ECO:0000313" key="2">
    <source>
        <dbReference type="Proteomes" id="UP001374584"/>
    </source>
</evidence>
<evidence type="ECO:0000313" key="1">
    <source>
        <dbReference type="EMBL" id="KAK7373622.1"/>
    </source>
</evidence>
<name>A0AAN9RJI8_PHACN</name>
<keyword evidence="2" id="KW-1185">Reference proteome</keyword>
<dbReference type="Proteomes" id="UP001374584">
    <property type="component" value="Unassembled WGS sequence"/>
</dbReference>
<protein>
    <submittedName>
        <fullName evidence="1">Uncharacterized protein</fullName>
    </submittedName>
</protein>
<proteinExistence type="predicted"/>